<accession>N1LWI0</accession>
<evidence type="ECO:0000256" key="15">
    <source>
        <dbReference type="PIRSR" id="PIRSR634015-3"/>
    </source>
</evidence>
<reference evidence="19 21" key="1">
    <citation type="journal article" date="2018" name="Biodegradation">
        <title>1,4-Dioxane degradation characteristics of Rhodococcus aetherivorans JCM 14343.</title>
        <authorList>
            <person name="Inoue D."/>
            <person name="Tsunoda T."/>
            <person name="Yamamoto N."/>
            <person name="Ike M."/>
            <person name="Sei K."/>
        </authorList>
    </citation>
    <scope>NUCLEOTIDE SEQUENCE [LARGE SCALE GENOMIC DNA]</scope>
    <source>
        <strain evidence="19 21">JCM 14343</strain>
    </source>
</reference>
<organism evidence="20 22">
    <name type="scientific">Rhodococcus aetherivorans</name>
    <dbReference type="NCBI Taxonomy" id="191292"/>
    <lineage>
        <taxon>Bacteria</taxon>
        <taxon>Bacillati</taxon>
        <taxon>Actinomycetota</taxon>
        <taxon>Actinomycetes</taxon>
        <taxon>Mycobacteriales</taxon>
        <taxon>Nocardiaceae</taxon>
        <taxon>Rhodococcus</taxon>
    </lineage>
</organism>
<comment type="subcellular location">
    <subcellularLocation>
        <location evidence="2">Cytoplasm</location>
    </subcellularLocation>
</comment>
<dbReference type="Gene3D" id="2.60.40.1730">
    <property type="entry name" value="tricorn interacting facor f3 domain"/>
    <property type="match status" value="1"/>
</dbReference>
<comment type="cofactor">
    <cofactor evidence="15">
        <name>Zn(2+)</name>
        <dbReference type="ChEBI" id="CHEBI:29105"/>
    </cofactor>
    <text evidence="15">Binds 1 zinc ion per subunit.</text>
</comment>
<feature type="compositionally biased region" description="Basic and acidic residues" evidence="16">
    <location>
        <begin position="1"/>
        <end position="18"/>
    </location>
</feature>
<dbReference type="GO" id="GO:0005737">
    <property type="term" value="C:cytoplasm"/>
    <property type="evidence" value="ECO:0007669"/>
    <property type="project" value="UniProtKB-SubCell"/>
</dbReference>
<dbReference type="InterPro" id="IPR034015">
    <property type="entry name" value="M1_LTA4H"/>
</dbReference>
<evidence type="ECO:0000256" key="1">
    <source>
        <dbReference type="ARBA" id="ARBA00000098"/>
    </source>
</evidence>
<sequence length="453" mass="50622">MKPGNDPKKSRDNGRTAKPDAPIDPYLPRSGNRGYRVSRYELDLTYRVVANRLTGTATVIATTTDARGKFALDLAPTMRVTKLSVNGSRPAKYAQRDGKLVVTPARKIPVGGVLTIVVHYHGTPKPIRSPWGEVGWEELEEGSLVASQPNGAASWFPCDDHPGAKASYRITVTADSPFQVIANGTLVRRTTRASQTTWEYEQPEPMATYLATVQIGNYETRRVSDGPVPLYAVHPPRLKANFDRDFGRQPQMMDVFSRLFGPYPFTHYSVVVTADELEIPIEAQTLSIFGANHCDGSRGEERLVAHELAHQWFGNSLTLSRWRDIWLNEGFACYAEWLWSENSDGPSAHTIAADAHRGLGRKPQDLLLGDPGPELMFDDRVYKRGALTLHALRLRLGDEKFFALLRQWTAEHRHGTVTTEQFTDLAARFADAPLRPLWDAWLAEKALPPMPEP</sequence>
<evidence type="ECO:0000256" key="11">
    <source>
        <dbReference type="ARBA" id="ARBA00023049"/>
    </source>
</evidence>
<dbReference type="InterPro" id="IPR042097">
    <property type="entry name" value="Aminopeptidase_N-like_N_sf"/>
</dbReference>
<dbReference type="Pfam" id="PF17900">
    <property type="entry name" value="Peptidase_M1_N"/>
    <property type="match status" value="1"/>
</dbReference>
<comment type="catalytic activity">
    <reaction evidence="1">
        <text>Release of an N-terminal amino acid, Xaa-|-Yaa- from a peptide, amide or arylamide. Xaa is preferably Ala, but may be most amino acids including Pro (slow action). When a terminal hydrophobic residue is followed by a prolyl residue, the two may be released as an intact Xaa-Pro dipeptide.</text>
        <dbReference type="EC" id="3.4.11.2"/>
    </reaction>
</comment>
<dbReference type="Proteomes" id="UP000325466">
    <property type="component" value="Unassembled WGS sequence"/>
</dbReference>
<evidence type="ECO:0000256" key="2">
    <source>
        <dbReference type="ARBA" id="ARBA00004496"/>
    </source>
</evidence>
<evidence type="ECO:0000256" key="12">
    <source>
        <dbReference type="ARBA" id="ARBA00029811"/>
    </source>
</evidence>
<evidence type="ECO:0000256" key="14">
    <source>
        <dbReference type="PIRSR" id="PIRSR634015-1"/>
    </source>
</evidence>
<dbReference type="SUPFAM" id="SSF55486">
    <property type="entry name" value="Metalloproteases ('zincins'), catalytic domain"/>
    <property type="match status" value="1"/>
</dbReference>
<proteinExistence type="inferred from homology"/>
<evidence type="ECO:0000256" key="10">
    <source>
        <dbReference type="ARBA" id="ARBA00022833"/>
    </source>
</evidence>
<dbReference type="EMBL" id="CP106982">
    <property type="protein sequence ID" value="UYF97065.1"/>
    <property type="molecule type" value="Genomic_DNA"/>
</dbReference>
<evidence type="ECO:0000256" key="8">
    <source>
        <dbReference type="ARBA" id="ARBA00022723"/>
    </source>
</evidence>
<feature type="active site" description="Proton donor" evidence="14">
    <location>
        <position position="382"/>
    </location>
</feature>
<dbReference type="CDD" id="cd09603">
    <property type="entry name" value="M1_APN_like"/>
    <property type="match status" value="1"/>
</dbReference>
<evidence type="ECO:0000256" key="9">
    <source>
        <dbReference type="ARBA" id="ARBA00022801"/>
    </source>
</evidence>
<evidence type="ECO:0000256" key="16">
    <source>
        <dbReference type="SAM" id="MobiDB-lite"/>
    </source>
</evidence>
<dbReference type="InterPro" id="IPR045357">
    <property type="entry name" value="Aminopeptidase_N-like_N"/>
</dbReference>
<dbReference type="Gene3D" id="1.10.390.10">
    <property type="entry name" value="Neutral Protease Domain 2"/>
    <property type="match status" value="1"/>
</dbReference>
<keyword evidence="7" id="KW-0645">Protease</keyword>
<evidence type="ECO:0000313" key="21">
    <source>
        <dbReference type="Proteomes" id="UP000325466"/>
    </source>
</evidence>
<dbReference type="GO" id="GO:0006508">
    <property type="term" value="P:proteolysis"/>
    <property type="evidence" value="ECO:0007669"/>
    <property type="project" value="UniProtKB-KW"/>
</dbReference>
<feature type="region of interest" description="Disordered" evidence="16">
    <location>
        <begin position="1"/>
        <end position="30"/>
    </location>
</feature>
<keyword evidence="11" id="KW-0482">Metalloprotease</keyword>
<dbReference type="EC" id="3.4.11.2" evidence="4"/>
<evidence type="ECO:0000256" key="5">
    <source>
        <dbReference type="ARBA" id="ARBA00015611"/>
    </source>
</evidence>
<keyword evidence="8 15" id="KW-0479">Metal-binding</keyword>
<keyword evidence="21" id="KW-1185">Reference proteome</keyword>
<feature type="binding site" evidence="15">
    <location>
        <position position="329"/>
    </location>
    <ligand>
        <name>Zn(2+)</name>
        <dbReference type="ChEBI" id="CHEBI:29105"/>
        <note>catalytic</note>
    </ligand>
</feature>
<reference evidence="20" key="3">
    <citation type="submission" date="2022-09" db="EMBL/GenBank/DDBJ databases">
        <title>The genome sequence of Rhodococcus aetherivorans N1.</title>
        <authorList>
            <person name="Jiang W."/>
        </authorList>
    </citation>
    <scope>NUCLEOTIDE SEQUENCE</scope>
    <source>
        <strain evidence="20">N1</strain>
    </source>
</reference>
<dbReference type="InterPro" id="IPR027268">
    <property type="entry name" value="Peptidase_M4/M1_CTD_sf"/>
</dbReference>
<evidence type="ECO:0000256" key="7">
    <source>
        <dbReference type="ARBA" id="ARBA00022670"/>
    </source>
</evidence>
<dbReference type="GeneID" id="83623922"/>
<dbReference type="GO" id="GO:0016285">
    <property type="term" value="F:alanyl aminopeptidase activity"/>
    <property type="evidence" value="ECO:0007669"/>
    <property type="project" value="UniProtKB-EC"/>
</dbReference>
<keyword evidence="6" id="KW-0963">Cytoplasm</keyword>
<reference evidence="19" key="2">
    <citation type="submission" date="2019-10" db="EMBL/GenBank/DDBJ databases">
        <title>Draft genome sequence of Rhodococcus aetherivorans JCM 14343.</title>
        <authorList>
            <person name="Inoue D."/>
            <person name="Nakazawa M."/>
            <person name="Yamamoto N."/>
            <person name="Sei K."/>
            <person name="Ike M."/>
        </authorList>
    </citation>
    <scope>NUCLEOTIDE SEQUENCE</scope>
    <source>
        <strain evidence="19">JCM 14343</strain>
    </source>
</reference>
<evidence type="ECO:0000256" key="4">
    <source>
        <dbReference type="ARBA" id="ARBA00012564"/>
    </source>
</evidence>
<dbReference type="Pfam" id="PF01433">
    <property type="entry name" value="Peptidase_M1"/>
    <property type="match status" value="1"/>
</dbReference>
<evidence type="ECO:0000259" key="18">
    <source>
        <dbReference type="Pfam" id="PF17900"/>
    </source>
</evidence>
<evidence type="ECO:0000256" key="3">
    <source>
        <dbReference type="ARBA" id="ARBA00010136"/>
    </source>
</evidence>
<feature type="domain" description="Aminopeptidase N-like N-terminal" evidence="18">
    <location>
        <begin position="39"/>
        <end position="210"/>
    </location>
</feature>
<keyword evidence="9 19" id="KW-0378">Hydrolase</keyword>
<feature type="binding site" evidence="15">
    <location>
        <position position="306"/>
    </location>
    <ligand>
        <name>Zn(2+)</name>
        <dbReference type="ChEBI" id="CHEBI:29105"/>
        <note>catalytic</note>
    </ligand>
</feature>
<dbReference type="InterPro" id="IPR001930">
    <property type="entry name" value="Peptidase_M1"/>
</dbReference>
<dbReference type="PANTHER" id="PTHR45726">
    <property type="entry name" value="LEUKOTRIENE A-4 HYDROLASE"/>
    <property type="match status" value="1"/>
</dbReference>
<keyword evidence="19" id="KW-0031">Aminopeptidase</keyword>
<evidence type="ECO:0000313" key="19">
    <source>
        <dbReference type="EMBL" id="GES35544.1"/>
    </source>
</evidence>
<dbReference type="GO" id="GO:0008237">
    <property type="term" value="F:metallopeptidase activity"/>
    <property type="evidence" value="ECO:0007669"/>
    <property type="project" value="UniProtKB-KW"/>
</dbReference>
<evidence type="ECO:0000256" key="6">
    <source>
        <dbReference type="ARBA" id="ARBA00022490"/>
    </source>
</evidence>
<dbReference type="EMBL" id="BLAH01000026">
    <property type="protein sequence ID" value="GES35544.1"/>
    <property type="molecule type" value="Genomic_DNA"/>
</dbReference>
<feature type="active site" description="Proton acceptor" evidence="14">
    <location>
        <position position="307"/>
    </location>
</feature>
<dbReference type="InterPro" id="IPR014782">
    <property type="entry name" value="Peptidase_M1_dom"/>
</dbReference>
<accession>A0A059MTL9</accession>
<evidence type="ECO:0000313" key="22">
    <source>
        <dbReference type="Proteomes" id="UP001163947"/>
    </source>
</evidence>
<keyword evidence="10 15" id="KW-0862">Zinc</keyword>
<feature type="binding site" evidence="15">
    <location>
        <position position="310"/>
    </location>
    <ligand>
        <name>Zn(2+)</name>
        <dbReference type="ChEBI" id="CHEBI:29105"/>
        <note>catalytic</note>
    </ligand>
</feature>
<dbReference type="Proteomes" id="UP001163947">
    <property type="component" value="Chromosome"/>
</dbReference>
<dbReference type="AlphaFoldDB" id="A0A059MTL9"/>
<dbReference type="PANTHER" id="PTHR45726:SF3">
    <property type="entry name" value="LEUKOTRIENE A-4 HYDROLASE"/>
    <property type="match status" value="1"/>
</dbReference>
<dbReference type="KEGG" id="rav:AAT18_03375"/>
<protein>
    <recommendedName>
        <fullName evidence="5">Aminopeptidase N</fullName>
        <ecNumber evidence="4">3.4.11.2</ecNumber>
    </recommendedName>
    <alternativeName>
        <fullName evidence="12">Alanine aminopeptidase</fullName>
    </alternativeName>
    <alternativeName>
        <fullName evidence="13">Lysyl aminopeptidase</fullName>
    </alternativeName>
</protein>
<evidence type="ECO:0000313" key="20">
    <source>
        <dbReference type="EMBL" id="UYF97065.1"/>
    </source>
</evidence>
<comment type="similarity">
    <text evidence="3">Belongs to the peptidase M1 family.</text>
</comment>
<name>A0A059MTL9_9NOCA</name>
<dbReference type="GO" id="GO:0008270">
    <property type="term" value="F:zinc ion binding"/>
    <property type="evidence" value="ECO:0007669"/>
    <property type="project" value="InterPro"/>
</dbReference>
<dbReference type="RefSeq" id="WP_006930439.1">
    <property type="nucleotide sequence ID" value="NZ_BAAAYP010000041.1"/>
</dbReference>
<evidence type="ECO:0000259" key="17">
    <source>
        <dbReference type="Pfam" id="PF01433"/>
    </source>
</evidence>
<dbReference type="SUPFAM" id="SSF63737">
    <property type="entry name" value="Leukotriene A4 hydrolase N-terminal domain"/>
    <property type="match status" value="1"/>
</dbReference>
<dbReference type="PRINTS" id="PR00756">
    <property type="entry name" value="ALADIPTASE"/>
</dbReference>
<feature type="domain" description="Peptidase M1 membrane alanine aminopeptidase" evidence="17">
    <location>
        <begin position="262"/>
        <end position="441"/>
    </location>
</feature>
<gene>
    <name evidence="20" type="ORF">OCS65_25880</name>
    <name evidence="19" type="ORF">RAJCM14343_0793</name>
</gene>
<evidence type="ECO:0000256" key="13">
    <source>
        <dbReference type="ARBA" id="ARBA00031533"/>
    </source>
</evidence>
<accession>A0A0F6YAL1</accession>